<dbReference type="Proteomes" id="UP000595001">
    <property type="component" value="Chromosome"/>
</dbReference>
<feature type="region of interest" description="Disordered" evidence="1">
    <location>
        <begin position="1"/>
        <end position="104"/>
    </location>
</feature>
<feature type="region of interest" description="Disordered" evidence="1">
    <location>
        <begin position="191"/>
        <end position="219"/>
    </location>
</feature>
<name>A0A7T3G0N5_9EURY</name>
<feature type="compositionally biased region" description="Acidic residues" evidence="1">
    <location>
        <begin position="64"/>
        <end position="83"/>
    </location>
</feature>
<evidence type="ECO:0000313" key="2">
    <source>
        <dbReference type="EMBL" id="QPV64112.1"/>
    </source>
</evidence>
<organism evidence="2 3">
    <name type="scientific">Halosimplex litoreum</name>
    <dbReference type="NCBI Taxonomy" id="1198301"/>
    <lineage>
        <taxon>Archaea</taxon>
        <taxon>Methanobacteriati</taxon>
        <taxon>Methanobacteriota</taxon>
        <taxon>Stenosarchaea group</taxon>
        <taxon>Halobacteria</taxon>
        <taxon>Halobacteriales</taxon>
        <taxon>Haloarculaceae</taxon>
        <taxon>Halosimplex</taxon>
    </lineage>
</organism>
<dbReference type="EMBL" id="CP065856">
    <property type="protein sequence ID" value="QPV64112.1"/>
    <property type="molecule type" value="Genomic_DNA"/>
</dbReference>
<reference evidence="2 3" key="1">
    <citation type="submission" date="2020-12" db="EMBL/GenBank/DDBJ databases">
        <title>Halosimplex halophilum sp. nov. and Halosimplex salinum sp. nov., two new members of the genus Halosimplex.</title>
        <authorList>
            <person name="Cui H.L."/>
        </authorList>
    </citation>
    <scope>NUCLEOTIDE SEQUENCE [LARGE SCALE GENOMIC DNA]</scope>
    <source>
        <strain evidence="2 3">YGH94</strain>
    </source>
</reference>
<protein>
    <recommendedName>
        <fullName evidence="4">Glycine zipper domain-containing protein</fullName>
    </recommendedName>
</protein>
<proteinExistence type="predicted"/>
<evidence type="ECO:0008006" key="4">
    <source>
        <dbReference type="Google" id="ProtNLM"/>
    </source>
</evidence>
<feature type="compositionally biased region" description="Polar residues" evidence="1">
    <location>
        <begin position="45"/>
        <end position="58"/>
    </location>
</feature>
<dbReference type="RefSeq" id="WP_198062886.1">
    <property type="nucleotide sequence ID" value="NZ_CP065856.1"/>
</dbReference>
<gene>
    <name evidence="2" type="ORF">I7X12_05665</name>
</gene>
<feature type="compositionally biased region" description="Basic and acidic residues" evidence="1">
    <location>
        <begin position="202"/>
        <end position="219"/>
    </location>
</feature>
<dbReference type="AlphaFoldDB" id="A0A7T3G0N5"/>
<evidence type="ECO:0000256" key="1">
    <source>
        <dbReference type="SAM" id="MobiDB-lite"/>
    </source>
</evidence>
<dbReference type="KEGG" id="hlt:I7X12_05665"/>
<accession>A0A7T3G0N5</accession>
<keyword evidence="3" id="KW-1185">Reference proteome</keyword>
<evidence type="ECO:0000313" key="3">
    <source>
        <dbReference type="Proteomes" id="UP000595001"/>
    </source>
</evidence>
<feature type="compositionally biased region" description="Low complexity" evidence="1">
    <location>
        <begin position="25"/>
        <end position="34"/>
    </location>
</feature>
<sequence>MSVVASRFGGRVKSTACTAGGSGGESESSSGPSGDATPATDDKVSTPSSQPTPDQQDISLSEADSADDFEDALSDEWSDEQVDDLQQIYEQAGGNTENKHLESAAGDAVKGAITGAVSGGAAGTVAGPVGTVVGAGVGAVSGAVGGAAKGLAGSGAASFTRKLRETGSLGEAGRATVDSFTSEMREEWYDLDFSLGESGGADTRDGTMDDSEFKQRNDD</sequence>
<dbReference type="GeneID" id="60587960"/>